<reference evidence="15" key="2">
    <citation type="submission" date="2024-08" db="UniProtKB">
        <authorList>
            <consortium name="EnsemblMetazoa"/>
        </authorList>
    </citation>
    <scope>IDENTIFICATION</scope>
</reference>
<evidence type="ECO:0000313" key="16">
    <source>
        <dbReference type="Proteomes" id="UP000019118"/>
    </source>
</evidence>
<evidence type="ECO:0000256" key="13">
    <source>
        <dbReference type="SAM" id="MobiDB-lite"/>
    </source>
</evidence>
<evidence type="ECO:0000256" key="11">
    <source>
        <dbReference type="RuleBase" id="RU003518"/>
    </source>
</evidence>
<keyword evidence="7 12" id="KW-0472">Membrane</keyword>
<dbReference type="GO" id="GO:0009986">
    <property type="term" value="C:cell surface"/>
    <property type="evidence" value="ECO:0007669"/>
    <property type="project" value="TreeGrafter"/>
</dbReference>
<dbReference type="GO" id="GO:0009966">
    <property type="term" value="P:regulation of signal transduction"/>
    <property type="evidence" value="ECO:0007669"/>
    <property type="project" value="InterPro"/>
</dbReference>
<dbReference type="PANTHER" id="PTHR10822:SF30">
    <property type="entry name" value="DALLY-LIKE, ISOFORM A"/>
    <property type="match status" value="1"/>
</dbReference>
<keyword evidence="3" id="KW-1003">Cell membrane</keyword>
<dbReference type="CTD" id="39596"/>
<evidence type="ECO:0000256" key="5">
    <source>
        <dbReference type="ARBA" id="ARBA00022729"/>
    </source>
</evidence>
<evidence type="ECO:0000256" key="4">
    <source>
        <dbReference type="ARBA" id="ARBA00022622"/>
    </source>
</evidence>
<dbReference type="GO" id="GO:0045202">
    <property type="term" value="C:synapse"/>
    <property type="evidence" value="ECO:0007669"/>
    <property type="project" value="TreeGrafter"/>
</dbReference>
<proteinExistence type="inferred from homology"/>
<feature type="chain" id="PRO_5043714597" description="Glypican-6" evidence="14">
    <location>
        <begin position="34"/>
        <end position="587"/>
    </location>
</feature>
<dbReference type="Proteomes" id="UP000019118">
    <property type="component" value="Unassembled WGS sequence"/>
</dbReference>
<reference evidence="16" key="1">
    <citation type="journal article" date="2013" name="Genome Biol.">
        <title>Draft genome of the mountain pine beetle, Dendroctonus ponderosae Hopkins, a major forest pest.</title>
        <authorList>
            <person name="Keeling C.I."/>
            <person name="Yuen M.M."/>
            <person name="Liao N.Y."/>
            <person name="Docking T.R."/>
            <person name="Chan S.K."/>
            <person name="Taylor G.A."/>
            <person name="Palmquist D.L."/>
            <person name="Jackman S.D."/>
            <person name="Nguyen A."/>
            <person name="Li M."/>
            <person name="Henderson H."/>
            <person name="Janes J.K."/>
            <person name="Zhao Y."/>
            <person name="Pandoh P."/>
            <person name="Moore R."/>
            <person name="Sperling F.A."/>
            <person name="Huber D.P."/>
            <person name="Birol I."/>
            <person name="Jones S.J."/>
            <person name="Bohlmann J."/>
        </authorList>
    </citation>
    <scope>NUCLEOTIDE SEQUENCE</scope>
</reference>
<dbReference type="KEGG" id="dpa:109542539"/>
<evidence type="ECO:0000313" key="15">
    <source>
        <dbReference type="EnsemblMetazoa" id="XP_019767363.1"/>
    </source>
</evidence>
<evidence type="ECO:0000256" key="8">
    <source>
        <dbReference type="ARBA" id="ARBA00023180"/>
    </source>
</evidence>
<sequence>MAVIRIDSVRGNMCRLQGVLLFCALYLTAVVLANPRSCDSVKSVLESKGFASQGILDKPQNGFICGEDSCCNDSLENDLKAQSHSDIEKYLKDTVVKVATLVETRARKFDEIFRSMMNNSKREFHEMFERTYGKIYLDNAEVFSDFFNELETYYKKGTVRLADTMDTFFGILYQRMFTVINSQYNFDETYIACVNNHMQEVKPFGDVPHKLTQQLKRAFVATRTFYKSLTRAAEAIREAPSLHMDEDCARQLTLMQVCGVCRGETGAGSCSQYCIDTIASCMRNHIQLSDSWDNFVAAIDKVADRLTGPYNVDSVVEPLNIKISEAIMNFQEVGAEVSQKIQQKCGTLGLKRPSRSAGYDSEEDNTSMELKFETMKMGGGGKNRKHKKVQERVEQQQHLTLEKLIEDIKIKIKTTKQFWVQLPYQYCNNDNISAGPSDDGNCWNGTTIGSYNSPTFKAEPTETPQISGQIHILNGLTEKLRKAYHGQDVEIIDDSEETFEGSGSGSGDEENEDTSEETKPEGGDDDLTIDIHRIEEVSLPPVTSTFRPEVVRTSSANVNSMSLTRALIQFLLPMVMVWFGGAIKDLL</sequence>
<dbReference type="Pfam" id="PF01153">
    <property type="entry name" value="Glypican"/>
    <property type="match status" value="1"/>
</dbReference>
<evidence type="ECO:0000256" key="2">
    <source>
        <dbReference type="ARBA" id="ARBA00010260"/>
    </source>
</evidence>
<accession>A0AAR5Q294</accession>
<dbReference type="GO" id="GO:1905475">
    <property type="term" value="P:regulation of protein localization to membrane"/>
    <property type="evidence" value="ECO:0007669"/>
    <property type="project" value="TreeGrafter"/>
</dbReference>
<protein>
    <recommendedName>
        <fullName evidence="17">Glypican-6</fullName>
    </recommendedName>
</protein>
<dbReference type="GO" id="GO:0016477">
    <property type="term" value="P:cell migration"/>
    <property type="evidence" value="ECO:0007669"/>
    <property type="project" value="TreeGrafter"/>
</dbReference>
<dbReference type="GeneID" id="109542539"/>
<dbReference type="InterPro" id="IPR001863">
    <property type="entry name" value="Glypican"/>
</dbReference>
<keyword evidence="8" id="KW-0325">Glycoprotein</keyword>
<dbReference type="GO" id="GO:0005886">
    <property type="term" value="C:plasma membrane"/>
    <property type="evidence" value="ECO:0007669"/>
    <property type="project" value="UniProtKB-SubCell"/>
</dbReference>
<evidence type="ECO:0000256" key="14">
    <source>
        <dbReference type="SAM" id="SignalP"/>
    </source>
</evidence>
<evidence type="ECO:0000256" key="12">
    <source>
        <dbReference type="RuleBase" id="RU003519"/>
    </source>
</evidence>
<dbReference type="GO" id="GO:0098552">
    <property type="term" value="C:side of membrane"/>
    <property type="evidence" value="ECO:0007669"/>
    <property type="project" value="UniProtKB-KW"/>
</dbReference>
<feature type="signal peptide" evidence="14">
    <location>
        <begin position="1"/>
        <end position="33"/>
    </location>
</feature>
<evidence type="ECO:0000256" key="9">
    <source>
        <dbReference type="ARBA" id="ARBA00023207"/>
    </source>
</evidence>
<dbReference type="EnsemblMetazoa" id="XM_019911804.1">
    <property type="protein sequence ID" value="XP_019767363.1"/>
    <property type="gene ID" value="LOC109542539"/>
</dbReference>
<dbReference type="PANTHER" id="PTHR10822">
    <property type="entry name" value="GLYPICAN"/>
    <property type="match status" value="1"/>
</dbReference>
<name>A0AAR5Q294_DENPD</name>
<keyword evidence="6 12" id="KW-0654">Proteoglycan</keyword>
<comment type="function">
    <text evidence="12">Cell surface proteoglycan.</text>
</comment>
<keyword evidence="5 14" id="KW-0732">Signal</keyword>
<keyword evidence="16" id="KW-1185">Reference proteome</keyword>
<keyword evidence="4 12" id="KW-0336">GPI-anchor</keyword>
<evidence type="ECO:0000256" key="3">
    <source>
        <dbReference type="ARBA" id="ARBA00022475"/>
    </source>
</evidence>
<evidence type="ECO:0008006" key="17">
    <source>
        <dbReference type="Google" id="ProtNLM"/>
    </source>
</evidence>
<evidence type="ECO:0000256" key="1">
    <source>
        <dbReference type="ARBA" id="ARBA00004609"/>
    </source>
</evidence>
<keyword evidence="10 12" id="KW-0449">Lipoprotein</keyword>
<dbReference type="AlphaFoldDB" id="A0AAR5Q294"/>
<evidence type="ECO:0000256" key="10">
    <source>
        <dbReference type="ARBA" id="ARBA00023288"/>
    </source>
</evidence>
<keyword evidence="9 12" id="KW-0357">Heparan sulfate</keyword>
<organism evidence="15 16">
    <name type="scientific">Dendroctonus ponderosae</name>
    <name type="common">Mountain pine beetle</name>
    <dbReference type="NCBI Taxonomy" id="77166"/>
    <lineage>
        <taxon>Eukaryota</taxon>
        <taxon>Metazoa</taxon>
        <taxon>Ecdysozoa</taxon>
        <taxon>Arthropoda</taxon>
        <taxon>Hexapoda</taxon>
        <taxon>Insecta</taxon>
        <taxon>Pterygota</taxon>
        <taxon>Neoptera</taxon>
        <taxon>Endopterygota</taxon>
        <taxon>Coleoptera</taxon>
        <taxon>Polyphaga</taxon>
        <taxon>Cucujiformia</taxon>
        <taxon>Curculionidae</taxon>
        <taxon>Scolytinae</taxon>
        <taxon>Dendroctonus</taxon>
    </lineage>
</organism>
<evidence type="ECO:0000256" key="7">
    <source>
        <dbReference type="ARBA" id="ARBA00023136"/>
    </source>
</evidence>
<comment type="subcellular location">
    <subcellularLocation>
        <location evidence="1 12">Cell membrane</location>
        <topology evidence="1 12">Lipid-anchor</topology>
        <topology evidence="1 12">GPI-anchor</topology>
    </subcellularLocation>
</comment>
<evidence type="ECO:0000256" key="6">
    <source>
        <dbReference type="ARBA" id="ARBA00022974"/>
    </source>
</evidence>
<comment type="similarity">
    <text evidence="2 11">Belongs to the glypican family.</text>
</comment>
<dbReference type="GO" id="GO:0005576">
    <property type="term" value="C:extracellular region"/>
    <property type="evidence" value="ECO:0007669"/>
    <property type="project" value="TreeGrafter"/>
</dbReference>
<feature type="region of interest" description="Disordered" evidence="13">
    <location>
        <begin position="491"/>
        <end position="527"/>
    </location>
</feature>